<dbReference type="Proteomes" id="UP000178908">
    <property type="component" value="Unassembled WGS sequence"/>
</dbReference>
<gene>
    <name evidence="1" type="ORF">A3C61_03545</name>
</gene>
<evidence type="ECO:0008006" key="3">
    <source>
        <dbReference type="Google" id="ProtNLM"/>
    </source>
</evidence>
<accession>A0A1F8F9U4</accession>
<name>A0A1F8F9U4_9BACT</name>
<proteinExistence type="predicted"/>
<dbReference type="AlphaFoldDB" id="A0A1F8F9U4"/>
<reference evidence="1 2" key="1">
    <citation type="journal article" date="2016" name="Nat. Commun.">
        <title>Thousands of microbial genomes shed light on interconnected biogeochemical processes in an aquifer system.</title>
        <authorList>
            <person name="Anantharaman K."/>
            <person name="Brown C.T."/>
            <person name="Hug L.A."/>
            <person name="Sharon I."/>
            <person name="Castelle C.J."/>
            <person name="Probst A.J."/>
            <person name="Thomas B.C."/>
            <person name="Singh A."/>
            <person name="Wilkins M.J."/>
            <person name="Karaoz U."/>
            <person name="Brodie E.L."/>
            <person name="Williams K.H."/>
            <person name="Hubbard S.S."/>
            <person name="Banfield J.F."/>
        </authorList>
    </citation>
    <scope>NUCLEOTIDE SEQUENCE [LARGE SCALE GENOMIC DNA]</scope>
</reference>
<dbReference type="InterPro" id="IPR041025">
    <property type="entry name" value="HNH_repeat"/>
</dbReference>
<sequence length="178" mass="20769">MACGKLGRFKYSKDEIISFIKNYYQSMDRVPPKRDLPEISHKAVHLFGSWNNAIETAGLTPNRSHDNRMYRRINEKAEDGHKCDSASEILIDNWLHENKIEHTRNASYPNTKHLADWAIHNGKIFVEYFGLAKDSPRYDRSIQEKINICHKNNIKLVSIYPENLYPVSSLTKIFSKFL</sequence>
<comment type="caution">
    <text evidence="1">The sequence shown here is derived from an EMBL/GenBank/DDBJ whole genome shotgun (WGS) entry which is preliminary data.</text>
</comment>
<dbReference type="EMBL" id="MGJO01000008">
    <property type="protein sequence ID" value="OGN09944.1"/>
    <property type="molecule type" value="Genomic_DNA"/>
</dbReference>
<dbReference type="Pfam" id="PF18780">
    <property type="entry name" value="HNH_repeat"/>
    <property type="match status" value="1"/>
</dbReference>
<protein>
    <recommendedName>
        <fullName evidence="3">DUF559 domain-containing protein</fullName>
    </recommendedName>
</protein>
<evidence type="ECO:0000313" key="2">
    <source>
        <dbReference type="Proteomes" id="UP000178908"/>
    </source>
</evidence>
<evidence type="ECO:0000313" key="1">
    <source>
        <dbReference type="EMBL" id="OGN09944.1"/>
    </source>
</evidence>
<organism evidence="1 2">
    <name type="scientific">Candidatus Yanofskybacteria bacterium RIFCSPHIGHO2_02_FULL_39_10</name>
    <dbReference type="NCBI Taxonomy" id="1802674"/>
    <lineage>
        <taxon>Bacteria</taxon>
        <taxon>Candidatus Yanofskyibacteriota</taxon>
    </lineage>
</organism>